<reference evidence="2" key="2">
    <citation type="submission" date="2015-03" db="EMBL/GenBank/DDBJ databases">
        <title>Genome sequence of Pseudoalteromonas citrea.</title>
        <authorList>
            <person name="Xie B.-B."/>
            <person name="Rong J.-C."/>
            <person name="Qin Q.-L."/>
            <person name="Zhang Y.-Z."/>
        </authorList>
    </citation>
    <scope>NUCLEOTIDE SEQUENCE</scope>
    <source>
        <strain evidence="2">DSM 8771</strain>
    </source>
</reference>
<dbReference type="InterPro" id="IPR046342">
    <property type="entry name" value="CBS_dom_sf"/>
</dbReference>
<dbReference type="AlphaFoldDB" id="A0AAD4FTU3"/>
<sequence>MSTYTPVLTEKLSEYPIPELWRRGTSGLTLESAAYDAMHGFDLTPPDIIDGNTTLNDALLILNKMHMRTCFVVNENNVFQGIISKARLSSSYVLKVAAKLGLKREDLMVSDVMITLAQLHTVPRNMVEHSYVGDILQTMQSAGHEFLLVMDKPNNVLCGFFDLISLAKQVACPIRQAKLAGTFSEIFDSLWHHSEI</sequence>
<dbReference type="Pfam" id="PF00571">
    <property type="entry name" value="CBS"/>
    <property type="match status" value="1"/>
</dbReference>
<feature type="domain" description="CBS" evidence="1">
    <location>
        <begin position="44"/>
        <end position="88"/>
    </location>
</feature>
<dbReference type="RefSeq" id="WP_010361718.1">
    <property type="nucleotide sequence ID" value="NZ_AHBZ03000012.1"/>
</dbReference>
<dbReference type="Proteomes" id="UP000016487">
    <property type="component" value="Unassembled WGS sequence"/>
</dbReference>
<organism evidence="2 3">
    <name type="scientific">Pseudoalteromonas citrea</name>
    <dbReference type="NCBI Taxonomy" id="43655"/>
    <lineage>
        <taxon>Bacteria</taxon>
        <taxon>Pseudomonadati</taxon>
        <taxon>Pseudomonadota</taxon>
        <taxon>Gammaproteobacteria</taxon>
        <taxon>Alteromonadales</taxon>
        <taxon>Pseudoalteromonadaceae</taxon>
        <taxon>Pseudoalteromonas</taxon>
    </lineage>
</organism>
<dbReference type="Gene3D" id="3.10.580.10">
    <property type="entry name" value="CBS-domain"/>
    <property type="match status" value="1"/>
</dbReference>
<proteinExistence type="predicted"/>
<protein>
    <recommendedName>
        <fullName evidence="1">CBS domain-containing protein</fullName>
    </recommendedName>
</protein>
<comment type="caution">
    <text evidence="2">The sequence shown here is derived from an EMBL/GenBank/DDBJ whole genome shotgun (WGS) entry which is preliminary data.</text>
</comment>
<gene>
    <name evidence="2" type="ORF">PCIT_a1352</name>
</gene>
<dbReference type="SUPFAM" id="SSF54631">
    <property type="entry name" value="CBS-domain pair"/>
    <property type="match status" value="1"/>
</dbReference>
<dbReference type="EMBL" id="AHBZ03000012">
    <property type="protein sequence ID" value="KAF7775214.1"/>
    <property type="molecule type" value="Genomic_DNA"/>
</dbReference>
<evidence type="ECO:0000313" key="3">
    <source>
        <dbReference type="Proteomes" id="UP000016487"/>
    </source>
</evidence>
<evidence type="ECO:0000259" key="1">
    <source>
        <dbReference type="Pfam" id="PF00571"/>
    </source>
</evidence>
<accession>A0AAD4FTU3</accession>
<evidence type="ECO:0000313" key="2">
    <source>
        <dbReference type="EMBL" id="KAF7775214.1"/>
    </source>
</evidence>
<name>A0AAD4FTU3_9GAMM</name>
<reference evidence="2" key="1">
    <citation type="journal article" date="2012" name="J. Bacteriol.">
        <title>Genome sequences of type strains of seven species of the marine bacterium Pseudoalteromonas.</title>
        <authorList>
            <person name="Xie B.B."/>
            <person name="Shu Y.L."/>
            <person name="Qin Q.L."/>
            <person name="Rong J.C."/>
            <person name="Zhang X.Y."/>
            <person name="Chen X.L."/>
            <person name="Shi M."/>
            <person name="He H.L."/>
            <person name="Zhou B.C."/>
            <person name="Zhang Y.Z."/>
        </authorList>
    </citation>
    <scope>NUCLEOTIDE SEQUENCE</scope>
    <source>
        <strain evidence="2">DSM 8771</strain>
    </source>
</reference>
<dbReference type="InterPro" id="IPR000644">
    <property type="entry name" value="CBS_dom"/>
</dbReference>